<evidence type="ECO:0000259" key="9">
    <source>
        <dbReference type="PROSITE" id="PS50922"/>
    </source>
</evidence>
<dbReference type="SMART" id="SM00724">
    <property type="entry name" value="TLC"/>
    <property type="match status" value="1"/>
</dbReference>
<feature type="transmembrane region" description="Helical" evidence="8">
    <location>
        <begin position="295"/>
        <end position="319"/>
    </location>
</feature>
<evidence type="ECO:0000256" key="4">
    <source>
        <dbReference type="ARBA" id="ARBA00022692"/>
    </source>
</evidence>
<proteinExistence type="predicted"/>
<dbReference type="PANTHER" id="PTHR12560">
    <property type="entry name" value="LONGEVITY ASSURANCE FACTOR 1 LAG1"/>
    <property type="match status" value="1"/>
</dbReference>
<sequence>MMHWYRHCFPYGCVYYPFRSDSFQGSGAMFWDERYWFPGNISWNDLKSNHTVHYPDIWELTYAMKYCFLLLLLRFAVECFIFLPIGCLFGMVKEPLDLRIKAHLGFRSAGKGKFKRVAETAWRFLFYLCIWLYGLYALSDQPQMYDISECWRNWPRHELTDNIWWYYVIQMSFYCSLIISSLLFDIRRADFIQMTLHHIITVGLLFLSFVMNLIRIGTVVLFSHDIADIMLELAKLCRYAGWGTVLKCLFVVFMIVWIVTRLIYFPFFVIWSIIVDAPALIQADYRWENLRQLPIIPRIFPAMLLCLLILHIYWTVIIVKIALKSVRGNVVDIREESDSEISSASSPHDLDAVMRNNMKRTKKVE</sequence>
<evidence type="ECO:0000256" key="8">
    <source>
        <dbReference type="SAM" id="Phobius"/>
    </source>
</evidence>
<dbReference type="PANTHER" id="PTHR12560:SF21">
    <property type="entry name" value="CERAMIDE SYNTHASE HYL-2"/>
    <property type="match status" value="1"/>
</dbReference>
<dbReference type="Pfam" id="PF03798">
    <property type="entry name" value="TRAM_LAG1_CLN8"/>
    <property type="match status" value="1"/>
</dbReference>
<name>A0A915PK97_9BILA</name>
<evidence type="ECO:0000313" key="10">
    <source>
        <dbReference type="Proteomes" id="UP000887581"/>
    </source>
</evidence>
<comment type="pathway">
    <text evidence="2">Lipid metabolism; sphingolipid metabolism.</text>
</comment>
<evidence type="ECO:0000256" key="6">
    <source>
        <dbReference type="ARBA" id="ARBA00023136"/>
    </source>
</evidence>
<feature type="transmembrane region" description="Helical" evidence="8">
    <location>
        <begin position="68"/>
        <end position="92"/>
    </location>
</feature>
<feature type="transmembrane region" description="Helical" evidence="8">
    <location>
        <begin position="164"/>
        <end position="184"/>
    </location>
</feature>
<evidence type="ECO:0000313" key="11">
    <source>
        <dbReference type="WBParaSite" id="sdigi.contig22.g1853.t1"/>
    </source>
</evidence>
<dbReference type="PIRSF" id="PIRSF005225">
    <property type="entry name" value="LAG1_LAC1"/>
    <property type="match status" value="1"/>
</dbReference>
<keyword evidence="10" id="KW-1185">Reference proteome</keyword>
<keyword evidence="4 7" id="KW-0812">Transmembrane</keyword>
<dbReference type="GO" id="GO:0046513">
    <property type="term" value="P:ceramide biosynthetic process"/>
    <property type="evidence" value="ECO:0007669"/>
    <property type="project" value="InterPro"/>
</dbReference>
<dbReference type="PROSITE" id="PS50922">
    <property type="entry name" value="TLC"/>
    <property type="match status" value="1"/>
</dbReference>
<protein>
    <submittedName>
        <fullName evidence="11">TLC domain-containing protein</fullName>
    </submittedName>
</protein>
<evidence type="ECO:0000256" key="7">
    <source>
        <dbReference type="PROSITE-ProRule" id="PRU00205"/>
    </source>
</evidence>
<dbReference type="InterPro" id="IPR006634">
    <property type="entry name" value="TLC-dom"/>
</dbReference>
<comment type="subcellular location">
    <subcellularLocation>
        <location evidence="1">Membrane</location>
        <topology evidence="1">Multi-pass membrane protein</topology>
    </subcellularLocation>
</comment>
<dbReference type="AlphaFoldDB" id="A0A915PK97"/>
<dbReference type="GO" id="GO:0050291">
    <property type="term" value="F:sphingosine N-acyltransferase activity"/>
    <property type="evidence" value="ECO:0007669"/>
    <property type="project" value="InterPro"/>
</dbReference>
<dbReference type="WBParaSite" id="sdigi.contig22.g1853.t1">
    <property type="protein sequence ID" value="sdigi.contig22.g1853.t1"/>
    <property type="gene ID" value="sdigi.contig22.g1853"/>
</dbReference>
<evidence type="ECO:0000256" key="5">
    <source>
        <dbReference type="ARBA" id="ARBA00022989"/>
    </source>
</evidence>
<feature type="domain" description="TLC" evidence="9">
    <location>
        <begin position="115"/>
        <end position="327"/>
    </location>
</feature>
<evidence type="ECO:0000256" key="2">
    <source>
        <dbReference type="ARBA" id="ARBA00004760"/>
    </source>
</evidence>
<feature type="transmembrane region" description="Helical" evidence="8">
    <location>
        <begin position="196"/>
        <end position="219"/>
    </location>
</feature>
<keyword evidence="6 7" id="KW-0472">Membrane</keyword>
<feature type="transmembrane region" description="Helical" evidence="8">
    <location>
        <begin position="239"/>
        <end position="259"/>
    </location>
</feature>
<evidence type="ECO:0000256" key="1">
    <source>
        <dbReference type="ARBA" id="ARBA00004141"/>
    </source>
</evidence>
<dbReference type="Proteomes" id="UP000887581">
    <property type="component" value="Unplaced"/>
</dbReference>
<comment type="pathway">
    <text evidence="3">Sphingolipid metabolism.</text>
</comment>
<reference evidence="11" key="1">
    <citation type="submission" date="2022-11" db="UniProtKB">
        <authorList>
            <consortium name="WormBaseParasite"/>
        </authorList>
    </citation>
    <scope>IDENTIFICATION</scope>
</reference>
<keyword evidence="5 8" id="KW-1133">Transmembrane helix</keyword>
<evidence type="ECO:0000256" key="3">
    <source>
        <dbReference type="ARBA" id="ARBA00004991"/>
    </source>
</evidence>
<feature type="transmembrane region" description="Helical" evidence="8">
    <location>
        <begin position="264"/>
        <end position="283"/>
    </location>
</feature>
<dbReference type="GO" id="GO:0016020">
    <property type="term" value="C:membrane"/>
    <property type="evidence" value="ECO:0007669"/>
    <property type="project" value="UniProtKB-SubCell"/>
</dbReference>
<dbReference type="InterPro" id="IPR016439">
    <property type="entry name" value="Lag1/Lac1-like"/>
</dbReference>
<accession>A0A915PK97</accession>
<organism evidence="10 11">
    <name type="scientific">Setaria digitata</name>
    <dbReference type="NCBI Taxonomy" id="48799"/>
    <lineage>
        <taxon>Eukaryota</taxon>
        <taxon>Metazoa</taxon>
        <taxon>Ecdysozoa</taxon>
        <taxon>Nematoda</taxon>
        <taxon>Chromadorea</taxon>
        <taxon>Rhabditida</taxon>
        <taxon>Spirurina</taxon>
        <taxon>Spiruromorpha</taxon>
        <taxon>Filarioidea</taxon>
        <taxon>Setariidae</taxon>
        <taxon>Setaria</taxon>
    </lineage>
</organism>
<feature type="transmembrane region" description="Helical" evidence="8">
    <location>
        <begin position="121"/>
        <end position="139"/>
    </location>
</feature>